<dbReference type="PANTHER" id="PTHR10272:SF7">
    <property type="entry name" value="PHOSPHOLIPASE-RELATED"/>
    <property type="match status" value="1"/>
</dbReference>
<evidence type="ECO:0000313" key="6">
    <source>
        <dbReference type="Proteomes" id="UP000224634"/>
    </source>
</evidence>
<organism evidence="5 6">
    <name type="scientific">Polytolypa hystricis (strain UAMH7299)</name>
    <dbReference type="NCBI Taxonomy" id="1447883"/>
    <lineage>
        <taxon>Eukaryota</taxon>
        <taxon>Fungi</taxon>
        <taxon>Dikarya</taxon>
        <taxon>Ascomycota</taxon>
        <taxon>Pezizomycotina</taxon>
        <taxon>Eurotiomycetes</taxon>
        <taxon>Eurotiomycetidae</taxon>
        <taxon>Onygenales</taxon>
        <taxon>Onygenales incertae sedis</taxon>
        <taxon>Polytolypa</taxon>
    </lineage>
</organism>
<keyword evidence="1 4" id="KW-0378">Hydrolase</keyword>
<proteinExistence type="inferred from homology"/>
<comment type="caution">
    <text evidence="5">The sequence shown here is derived from an EMBL/GenBank/DDBJ whole genome shotgun (WGS) entry which is preliminary data.</text>
</comment>
<reference evidence="5 6" key="1">
    <citation type="submission" date="2017-10" db="EMBL/GenBank/DDBJ databases">
        <title>Comparative genomics in systemic dimorphic fungi from Ajellomycetaceae.</title>
        <authorList>
            <person name="Munoz J.F."/>
            <person name="Mcewen J.G."/>
            <person name="Clay O.K."/>
            <person name="Cuomo C.A."/>
        </authorList>
    </citation>
    <scope>NUCLEOTIDE SEQUENCE [LARGE SCALE GENOMIC DNA]</scope>
    <source>
        <strain evidence="5 6">UAMH7299</strain>
    </source>
</reference>
<evidence type="ECO:0000256" key="1">
    <source>
        <dbReference type="ARBA" id="ARBA00022801"/>
    </source>
</evidence>
<evidence type="ECO:0000256" key="3">
    <source>
        <dbReference type="ARBA" id="ARBA00023098"/>
    </source>
</evidence>
<evidence type="ECO:0000313" key="5">
    <source>
        <dbReference type="EMBL" id="PGH23801.1"/>
    </source>
</evidence>
<dbReference type="GO" id="GO:0003847">
    <property type="term" value="F:1-alkyl-2-acetylglycerophosphocholine esterase activity"/>
    <property type="evidence" value="ECO:0007669"/>
    <property type="project" value="UniProtKB-UniRule"/>
</dbReference>
<comment type="similarity">
    <text evidence="4">Belongs to the serine esterase family.</text>
</comment>
<dbReference type="STRING" id="1447883.A0A2B7YRX1"/>
<keyword evidence="2 4" id="KW-0442">Lipid degradation</keyword>
<dbReference type="Proteomes" id="UP000224634">
    <property type="component" value="Unassembled WGS sequence"/>
</dbReference>
<sequence>MLIPSFPSYRGPYDVGTTEYEIPVDALSSPAPAPQSDIPLATVQFRVFYPAEDEGDKSKPVYWVPGPQRETASSFAEFLGLPKALSRILTILPSTFQWIKIPAARDASVKPPLPQRRWPVLVFSHGIGGSRNMYSFLLACLASHGLVVFAPEHRDGSSPVSFIRGPRGQSIRVPYKRISHNHDPHVFSQRHAQLRIRTWEMGLVYDSICRLDRGESLSNLAAADGKSLTSKGPDFKSLLDIHSPGSISWAGHSFGAATAIQFVKSVFWGRESGAEDPYISQYVPLYRPDRRSELVSQITPTSPLILLDLWNLPLLGDEARWLWEKPLPCYTIGGPGVVNVAALLSDEFYQWKAGLKATRFALSRRPTITPTDDVENGPRFFYAMKSAHLSHSDVGVLFPWLMKRWRQVEEPERTMHLTIYAILHMLKECGISVQLEKEEANGVEDLLESGTTEICGPEIFGSNIFATDGSIRDWMHIPLSKDSKDTIINTPPKL</sequence>
<dbReference type="InterPro" id="IPR029058">
    <property type="entry name" value="AB_hydrolase_fold"/>
</dbReference>
<accession>A0A2B7YRX1</accession>
<keyword evidence="3 4" id="KW-0443">Lipid metabolism</keyword>
<comment type="catalytic activity">
    <reaction evidence="4">
        <text>a 1-O-alkyl-2-acetyl-sn-glycero-3-phosphocholine + H2O = a 1-O-alkyl-sn-glycero-3-phosphocholine + acetate + H(+)</text>
        <dbReference type="Rhea" id="RHEA:17777"/>
        <dbReference type="ChEBI" id="CHEBI:15377"/>
        <dbReference type="ChEBI" id="CHEBI:15378"/>
        <dbReference type="ChEBI" id="CHEBI:30089"/>
        <dbReference type="ChEBI" id="CHEBI:30909"/>
        <dbReference type="ChEBI" id="CHEBI:36707"/>
        <dbReference type="EC" id="3.1.1.47"/>
    </reaction>
</comment>
<dbReference type="AlphaFoldDB" id="A0A2B7YRX1"/>
<name>A0A2B7YRX1_POLH7</name>
<dbReference type="InterPro" id="IPR016715">
    <property type="entry name" value="PAF_acetylhydro_eukaryote"/>
</dbReference>
<protein>
    <recommendedName>
        <fullName evidence="4">Putative phospholipase</fullName>
        <ecNumber evidence="4">3.1.1.47</ecNumber>
    </recommendedName>
</protein>
<dbReference type="SUPFAM" id="SSF53474">
    <property type="entry name" value="alpha/beta-Hydrolases"/>
    <property type="match status" value="1"/>
</dbReference>
<dbReference type="OrthoDB" id="2363873at2759"/>
<dbReference type="Gene3D" id="3.40.50.1820">
    <property type="entry name" value="alpha/beta hydrolase"/>
    <property type="match status" value="1"/>
</dbReference>
<dbReference type="GO" id="GO:0016042">
    <property type="term" value="P:lipid catabolic process"/>
    <property type="evidence" value="ECO:0007669"/>
    <property type="project" value="UniProtKB-KW"/>
</dbReference>
<evidence type="ECO:0000256" key="2">
    <source>
        <dbReference type="ARBA" id="ARBA00022963"/>
    </source>
</evidence>
<dbReference type="EC" id="3.1.1.47" evidence="4"/>
<keyword evidence="6" id="KW-1185">Reference proteome</keyword>
<dbReference type="PIRSF" id="PIRSF018169">
    <property type="entry name" value="PAF_acetylhydrolase"/>
    <property type="match status" value="1"/>
</dbReference>
<dbReference type="Pfam" id="PF03403">
    <property type="entry name" value="PAF-AH_p_II"/>
    <property type="match status" value="1"/>
</dbReference>
<evidence type="ECO:0000256" key="4">
    <source>
        <dbReference type="PIRNR" id="PIRNR018169"/>
    </source>
</evidence>
<gene>
    <name evidence="5" type="ORF">AJ80_02049</name>
</gene>
<dbReference type="EMBL" id="PDNA01000019">
    <property type="protein sequence ID" value="PGH23801.1"/>
    <property type="molecule type" value="Genomic_DNA"/>
</dbReference>
<dbReference type="PANTHER" id="PTHR10272">
    <property type="entry name" value="PLATELET-ACTIVATING FACTOR ACETYLHYDROLASE"/>
    <property type="match status" value="1"/>
</dbReference>